<evidence type="ECO:0008006" key="4">
    <source>
        <dbReference type="Google" id="ProtNLM"/>
    </source>
</evidence>
<dbReference type="EMBL" id="JAFNEN010003429">
    <property type="protein sequence ID" value="KAG8171890.1"/>
    <property type="molecule type" value="Genomic_DNA"/>
</dbReference>
<protein>
    <recommendedName>
        <fullName evidence="4">C2H2-type domain-containing protein</fullName>
    </recommendedName>
</protein>
<gene>
    <name evidence="2" type="ORF">JTE90_001040</name>
</gene>
<keyword evidence="1" id="KW-0175">Coiled coil</keyword>
<sequence length="223" mass="26271">MESLNRVSSCPLIGPTINSSPLYVRYHNLIYHRKACLVTCPFSCSGDPMSFGEFLRVHMKEVHQVNASHACPFCLGRFQWLRQEARSEEVNRHRLECMKALFPELFHSRVPKIRPNDKQREQSQLFAEIKQLHHDLVCEGSESKLKEQIRNLLLDHDAAEITKLRAQLSTLEEARNQREQLIQEKEQLIQEKEQLIQMHEQLIQMHEQLSFSLREHQQKLVKV</sequence>
<name>A0AAV6TKI2_9ARAC</name>
<feature type="coiled-coil region" evidence="1">
    <location>
        <begin position="154"/>
        <end position="209"/>
    </location>
</feature>
<accession>A0AAV6TKI2</accession>
<dbReference type="AlphaFoldDB" id="A0AAV6TKI2"/>
<proteinExistence type="predicted"/>
<organism evidence="2 3">
    <name type="scientific">Oedothorax gibbosus</name>
    <dbReference type="NCBI Taxonomy" id="931172"/>
    <lineage>
        <taxon>Eukaryota</taxon>
        <taxon>Metazoa</taxon>
        <taxon>Ecdysozoa</taxon>
        <taxon>Arthropoda</taxon>
        <taxon>Chelicerata</taxon>
        <taxon>Arachnida</taxon>
        <taxon>Araneae</taxon>
        <taxon>Araneomorphae</taxon>
        <taxon>Entelegynae</taxon>
        <taxon>Araneoidea</taxon>
        <taxon>Linyphiidae</taxon>
        <taxon>Erigoninae</taxon>
        <taxon>Oedothorax</taxon>
    </lineage>
</organism>
<evidence type="ECO:0000313" key="3">
    <source>
        <dbReference type="Proteomes" id="UP000827092"/>
    </source>
</evidence>
<evidence type="ECO:0000256" key="1">
    <source>
        <dbReference type="SAM" id="Coils"/>
    </source>
</evidence>
<keyword evidence="3" id="KW-1185">Reference proteome</keyword>
<dbReference type="Proteomes" id="UP000827092">
    <property type="component" value="Unassembled WGS sequence"/>
</dbReference>
<evidence type="ECO:0000313" key="2">
    <source>
        <dbReference type="EMBL" id="KAG8171890.1"/>
    </source>
</evidence>
<reference evidence="2 3" key="1">
    <citation type="journal article" date="2022" name="Nat. Ecol. Evol.">
        <title>A masculinizing supergene underlies an exaggerated male reproductive morph in a spider.</title>
        <authorList>
            <person name="Hendrickx F."/>
            <person name="De Corte Z."/>
            <person name="Sonet G."/>
            <person name="Van Belleghem S.M."/>
            <person name="Kostlbacher S."/>
            <person name="Vangestel C."/>
        </authorList>
    </citation>
    <scope>NUCLEOTIDE SEQUENCE [LARGE SCALE GENOMIC DNA]</scope>
    <source>
        <strain evidence="2">W744_W776</strain>
    </source>
</reference>
<comment type="caution">
    <text evidence="2">The sequence shown here is derived from an EMBL/GenBank/DDBJ whole genome shotgun (WGS) entry which is preliminary data.</text>
</comment>